<evidence type="ECO:0000256" key="4">
    <source>
        <dbReference type="ARBA" id="ARBA00023002"/>
    </source>
</evidence>
<dbReference type="PANTHER" id="PTHR43098">
    <property type="entry name" value="L-ORNITHINE N(5)-MONOOXYGENASE-RELATED"/>
    <property type="match status" value="1"/>
</dbReference>
<evidence type="ECO:0000256" key="3">
    <source>
        <dbReference type="ARBA" id="ARBA00022857"/>
    </source>
</evidence>
<dbReference type="PANTHER" id="PTHR43098:SF5">
    <property type="entry name" value="DUAL-FUNCTIONAL MONOOXYGENASE_METHYLTRANSFERASE PSOF"/>
    <property type="match status" value="1"/>
</dbReference>
<evidence type="ECO:0000256" key="1">
    <source>
        <dbReference type="ARBA" id="ARBA00022630"/>
    </source>
</evidence>
<reference evidence="5 6" key="1">
    <citation type="journal article" date="2009" name="PLoS Genet.">
        <title>The genome of Nectria haematococca: contribution of supernumerary chromosomes to gene expansion.</title>
        <authorList>
            <person name="Coleman J.J."/>
            <person name="Rounsley S.D."/>
            <person name="Rodriguez-Carres M."/>
            <person name="Kuo A."/>
            <person name="Wasmann C.C."/>
            <person name="Grimwood J."/>
            <person name="Schmutz J."/>
            <person name="Taga M."/>
            <person name="White G.J."/>
            <person name="Zhou S."/>
            <person name="Schwartz D.C."/>
            <person name="Freitag M."/>
            <person name="Ma L.J."/>
            <person name="Danchin E.G."/>
            <person name="Henrissat B."/>
            <person name="Coutinho P.M."/>
            <person name="Nelson D.R."/>
            <person name="Straney D."/>
            <person name="Napoli C.A."/>
            <person name="Barker B.M."/>
            <person name="Gribskov M."/>
            <person name="Rep M."/>
            <person name="Kroken S."/>
            <person name="Molnar I."/>
            <person name="Rensing C."/>
            <person name="Kennell J.C."/>
            <person name="Zamora J."/>
            <person name="Farman M.L."/>
            <person name="Selker E.U."/>
            <person name="Salamov A."/>
            <person name="Shapiro H."/>
            <person name="Pangilinan J."/>
            <person name="Lindquist E."/>
            <person name="Lamers C."/>
            <person name="Grigoriev I.V."/>
            <person name="Geiser D.M."/>
            <person name="Covert S.F."/>
            <person name="Temporini E."/>
            <person name="Vanetten H.D."/>
        </authorList>
    </citation>
    <scope>NUCLEOTIDE SEQUENCE [LARGE SCALE GENOMIC DNA]</scope>
    <source>
        <strain evidence="6">ATCC MYA-4622 / CBS 123669 / FGSC 9596 / NRRL 45880 / 77-13-4</strain>
    </source>
</reference>
<dbReference type="InterPro" id="IPR036188">
    <property type="entry name" value="FAD/NAD-bd_sf"/>
</dbReference>
<evidence type="ECO:0008006" key="7">
    <source>
        <dbReference type="Google" id="ProtNLM"/>
    </source>
</evidence>
<keyword evidence="1" id="KW-0285">Flavoprotein</keyword>
<proteinExistence type="predicted"/>
<evidence type="ECO:0000313" key="5">
    <source>
        <dbReference type="EMBL" id="EEU37979.1"/>
    </source>
</evidence>
<evidence type="ECO:0000256" key="2">
    <source>
        <dbReference type="ARBA" id="ARBA00022827"/>
    </source>
</evidence>
<keyword evidence="6" id="KW-1185">Reference proteome</keyword>
<gene>
    <name evidence="5" type="ORF">NECHADRAFT_48101</name>
</gene>
<keyword evidence="2" id="KW-0274">FAD</keyword>
<accession>C7ZCU2</accession>
<dbReference type="GO" id="GO:0050661">
    <property type="term" value="F:NADP binding"/>
    <property type="evidence" value="ECO:0007669"/>
    <property type="project" value="InterPro"/>
</dbReference>
<dbReference type="GO" id="GO:0004499">
    <property type="term" value="F:N,N-dimethylaniline monooxygenase activity"/>
    <property type="evidence" value="ECO:0007669"/>
    <property type="project" value="InterPro"/>
</dbReference>
<protein>
    <recommendedName>
        <fullName evidence="7">Cyclohexanone monooxygenase</fullName>
    </recommendedName>
</protein>
<dbReference type="EMBL" id="GG698919">
    <property type="protein sequence ID" value="EEU37979.1"/>
    <property type="molecule type" value="Genomic_DNA"/>
</dbReference>
<dbReference type="InParanoid" id="C7ZCU2"/>
<dbReference type="OMA" id="YRYSWDL"/>
<dbReference type="HOGENOM" id="CLU_006937_8_1_1"/>
<dbReference type="Proteomes" id="UP000005206">
    <property type="component" value="Chromosome 9"/>
</dbReference>
<dbReference type="InterPro" id="IPR020946">
    <property type="entry name" value="Flavin_mOase-like"/>
</dbReference>
<dbReference type="RefSeq" id="XP_003043692.1">
    <property type="nucleotide sequence ID" value="XM_003043646.1"/>
</dbReference>
<dbReference type="KEGG" id="nhe:NECHADRAFT_48101"/>
<sequence>MEPQYLDALVVGAGFGGIYQVKKLIDQNLKVKGIDMAGDFGGTWYWNRYPGALSDTQSFLYRYSWDPEDLKSYPWKENYLQGPEILAYLKHVAKKYDLGKHFQFNTELLSANWAEEERRWVVTLSTAETLKVKYLITGLGLLSKTNFPKIPNMESFKGELYHTARWPDDVDLRGKRVGVIGNGSTGIQVITAIAKSNKVKQLFSFQRNPQYSVPAGNGPVSAESRKKLNESYGQVWDQAKDSLFAYGFQESTRPTFSVTPEEREQIFEDAWQKGNGFRFMFWTFGDITINEEANKAAAEFIKRKICQIVKDPEKARKLCPREFYARRPLCDTGYYEQFNRDNVDVVDIKTNPITEFTLNGLKTAEGKIYELDVVICATGFDAVDGSYTRIAIQGRGGETLKDRWSKKGPTSYLGICVPNFPNLFMICGPNGPFSNLPPAIETHVELISDLIATAEKGPLHGVIEAETQAEEKWTDLCDRLSSKSLFRRIETSWIFGGNVPGKRAVPMFYFAGLGPYRRTVREIYEDGLRGFRKFDTQPGRAVL</sequence>
<evidence type="ECO:0000313" key="6">
    <source>
        <dbReference type="Proteomes" id="UP000005206"/>
    </source>
</evidence>
<dbReference type="Gene3D" id="3.50.50.60">
    <property type="entry name" value="FAD/NAD(P)-binding domain"/>
    <property type="match status" value="2"/>
</dbReference>
<dbReference type="InterPro" id="IPR050775">
    <property type="entry name" value="FAD-binding_Monooxygenases"/>
</dbReference>
<organism evidence="5 6">
    <name type="scientific">Fusarium vanettenii (strain ATCC MYA-4622 / CBS 123669 / FGSC 9596 / NRRL 45880 / 77-13-4)</name>
    <name type="common">Fusarium solani subsp. pisi</name>
    <dbReference type="NCBI Taxonomy" id="660122"/>
    <lineage>
        <taxon>Eukaryota</taxon>
        <taxon>Fungi</taxon>
        <taxon>Dikarya</taxon>
        <taxon>Ascomycota</taxon>
        <taxon>Pezizomycotina</taxon>
        <taxon>Sordariomycetes</taxon>
        <taxon>Hypocreomycetidae</taxon>
        <taxon>Hypocreales</taxon>
        <taxon>Nectriaceae</taxon>
        <taxon>Fusarium</taxon>
        <taxon>Fusarium solani species complex</taxon>
        <taxon>Fusarium vanettenii</taxon>
    </lineage>
</organism>
<dbReference type="GO" id="GO:0050660">
    <property type="term" value="F:flavin adenine dinucleotide binding"/>
    <property type="evidence" value="ECO:0007669"/>
    <property type="project" value="InterPro"/>
</dbReference>
<dbReference type="GeneID" id="9670179"/>
<keyword evidence="4" id="KW-0560">Oxidoreductase</keyword>
<dbReference type="VEuPathDB" id="FungiDB:NECHADRAFT_48101"/>
<dbReference type="SUPFAM" id="SSF51905">
    <property type="entry name" value="FAD/NAD(P)-binding domain"/>
    <property type="match status" value="3"/>
</dbReference>
<keyword evidence="3" id="KW-0521">NADP</keyword>
<dbReference type="AlphaFoldDB" id="C7ZCU2"/>
<dbReference type="OrthoDB" id="66881at2759"/>
<dbReference type="eggNOG" id="KOG1399">
    <property type="taxonomic scope" value="Eukaryota"/>
</dbReference>
<name>C7ZCU2_FUSV7</name>
<dbReference type="Pfam" id="PF00743">
    <property type="entry name" value="FMO-like"/>
    <property type="match status" value="1"/>
</dbReference>